<keyword evidence="3 6" id="KW-0812">Transmembrane</keyword>
<dbReference type="EMBL" id="LXQA010124383">
    <property type="protein sequence ID" value="MCI21334.1"/>
    <property type="molecule type" value="Genomic_DNA"/>
</dbReference>
<keyword evidence="9" id="KW-1185">Reference proteome</keyword>
<evidence type="ECO:0000259" key="7">
    <source>
        <dbReference type="Pfam" id="PF00955"/>
    </source>
</evidence>
<dbReference type="GO" id="GO:0005886">
    <property type="term" value="C:plasma membrane"/>
    <property type="evidence" value="ECO:0007669"/>
    <property type="project" value="TreeGrafter"/>
</dbReference>
<evidence type="ECO:0000256" key="6">
    <source>
        <dbReference type="SAM" id="Phobius"/>
    </source>
</evidence>
<comment type="similarity">
    <text evidence="2">Belongs to the anion exchanger (TC 2.A.31.3) family.</text>
</comment>
<dbReference type="AlphaFoldDB" id="A0A392QB14"/>
<evidence type="ECO:0000313" key="8">
    <source>
        <dbReference type="EMBL" id="MCI21334.1"/>
    </source>
</evidence>
<dbReference type="Proteomes" id="UP000265520">
    <property type="component" value="Unassembled WGS sequence"/>
</dbReference>
<reference evidence="8 9" key="1">
    <citation type="journal article" date="2018" name="Front. Plant Sci.">
        <title>Red Clover (Trifolium pratense) and Zigzag Clover (T. medium) - A Picture of Genomic Similarities and Differences.</title>
        <authorList>
            <person name="Dluhosova J."/>
            <person name="Istvanek J."/>
            <person name="Nedelnik J."/>
            <person name="Repkova J."/>
        </authorList>
    </citation>
    <scope>NUCLEOTIDE SEQUENCE [LARGE SCALE GENOMIC DNA]</scope>
    <source>
        <strain evidence="9">cv. 10/8</strain>
        <tissue evidence="8">Leaf</tissue>
    </source>
</reference>
<feature type="domain" description="Bicarbonate transporter-like transmembrane" evidence="7">
    <location>
        <begin position="3"/>
        <end position="89"/>
    </location>
</feature>
<organism evidence="8 9">
    <name type="scientific">Trifolium medium</name>
    <dbReference type="NCBI Taxonomy" id="97028"/>
    <lineage>
        <taxon>Eukaryota</taxon>
        <taxon>Viridiplantae</taxon>
        <taxon>Streptophyta</taxon>
        <taxon>Embryophyta</taxon>
        <taxon>Tracheophyta</taxon>
        <taxon>Spermatophyta</taxon>
        <taxon>Magnoliopsida</taxon>
        <taxon>eudicotyledons</taxon>
        <taxon>Gunneridae</taxon>
        <taxon>Pentapetalae</taxon>
        <taxon>rosids</taxon>
        <taxon>fabids</taxon>
        <taxon>Fabales</taxon>
        <taxon>Fabaceae</taxon>
        <taxon>Papilionoideae</taxon>
        <taxon>50 kb inversion clade</taxon>
        <taxon>NPAAA clade</taxon>
        <taxon>Hologalegina</taxon>
        <taxon>IRL clade</taxon>
        <taxon>Trifolieae</taxon>
        <taxon>Trifolium</taxon>
    </lineage>
</organism>
<protein>
    <submittedName>
        <fullName evidence="8">Boron transporter 4-like</fullName>
    </submittedName>
</protein>
<feature type="transmembrane region" description="Helical" evidence="6">
    <location>
        <begin position="6"/>
        <end position="25"/>
    </location>
</feature>
<evidence type="ECO:0000256" key="2">
    <source>
        <dbReference type="ARBA" id="ARBA00006262"/>
    </source>
</evidence>
<evidence type="ECO:0000256" key="1">
    <source>
        <dbReference type="ARBA" id="ARBA00004141"/>
    </source>
</evidence>
<dbReference type="GO" id="GO:0050801">
    <property type="term" value="P:monoatomic ion homeostasis"/>
    <property type="evidence" value="ECO:0007669"/>
    <property type="project" value="TreeGrafter"/>
</dbReference>
<accession>A0A392QB14</accession>
<feature type="non-terminal residue" evidence="8">
    <location>
        <position position="106"/>
    </location>
</feature>
<evidence type="ECO:0000256" key="3">
    <source>
        <dbReference type="ARBA" id="ARBA00022692"/>
    </source>
</evidence>
<dbReference type="InterPro" id="IPR003020">
    <property type="entry name" value="HCO3_transpt_euk"/>
</dbReference>
<dbReference type="Pfam" id="PF00955">
    <property type="entry name" value="HCO3_cotransp"/>
    <property type="match status" value="1"/>
</dbReference>
<evidence type="ECO:0000313" key="9">
    <source>
        <dbReference type="Proteomes" id="UP000265520"/>
    </source>
</evidence>
<comment type="subcellular location">
    <subcellularLocation>
        <location evidence="1">Membrane</location>
        <topology evidence="1">Multi-pass membrane protein</topology>
    </subcellularLocation>
</comment>
<evidence type="ECO:0000256" key="5">
    <source>
        <dbReference type="ARBA" id="ARBA00023136"/>
    </source>
</evidence>
<dbReference type="GO" id="GO:0006820">
    <property type="term" value="P:monoatomic anion transport"/>
    <property type="evidence" value="ECO:0007669"/>
    <property type="project" value="InterPro"/>
</dbReference>
<feature type="transmembrane region" description="Helical" evidence="6">
    <location>
        <begin position="46"/>
        <end position="66"/>
    </location>
</feature>
<keyword evidence="4 6" id="KW-1133">Transmembrane helix</keyword>
<evidence type="ECO:0000256" key="4">
    <source>
        <dbReference type="ARBA" id="ARBA00022989"/>
    </source>
</evidence>
<dbReference type="GO" id="GO:0005452">
    <property type="term" value="F:solute:inorganic anion antiporter activity"/>
    <property type="evidence" value="ECO:0007669"/>
    <property type="project" value="InterPro"/>
</dbReference>
<dbReference type="PANTHER" id="PTHR11453:SF133">
    <property type="entry name" value="BORON TRANSPORTER-LIKE PROTEIN"/>
    <property type="match status" value="1"/>
</dbReference>
<comment type="caution">
    <text evidence="8">The sequence shown here is derived from an EMBL/GenBank/DDBJ whole genome shotgun (WGS) entry which is preliminary data.</text>
</comment>
<sequence>MSKVPSVYIFVAIIPALMIAGLYFFDHSVASKMAQQKEFNLQNPSAYHYDIFLLGIMTLICGLLGLPPSNGVLPQSPMHTKSLAVLRKQLIRKRVVQSATECIQQQ</sequence>
<dbReference type="InterPro" id="IPR011531">
    <property type="entry name" value="HCO3_transpt-like_TM_dom"/>
</dbReference>
<name>A0A392QB14_9FABA</name>
<keyword evidence="5 6" id="KW-0472">Membrane</keyword>
<proteinExistence type="inferred from homology"/>
<dbReference type="PANTHER" id="PTHR11453">
    <property type="entry name" value="ANION EXCHANGE PROTEIN"/>
    <property type="match status" value="1"/>
</dbReference>